<sequence length="229" mass="25571">MTKFGSESRPVTRSCTWNHNNLVSKSVMGDTNPIASKLVAFKERLTSQLVFLDQITCQRGLEEQMVELSRIVQETRRRPVPTVNNPTSVECDPSKALEVENALGGWPFGLESLTFRLRNMECLQAPTVATNSLNRHSDSFPSYSSSELDTISTKSFFQDHSITLGTLIGMTPVDRNVRFAKSFLHEELEYAAIKSLTCDSAEEHDEEMVSCCICAPFVENVLPGKNSSR</sequence>
<dbReference type="PANTHER" id="PTHR33544">
    <property type="entry name" value="DUF4005 DOMAIN-CONTAINING PROTEIN-RELATED"/>
    <property type="match status" value="1"/>
</dbReference>
<accession>A0A8J5FBH5</accession>
<organism evidence="1 2">
    <name type="scientific">Zingiber officinale</name>
    <name type="common">Ginger</name>
    <name type="synonym">Amomum zingiber</name>
    <dbReference type="NCBI Taxonomy" id="94328"/>
    <lineage>
        <taxon>Eukaryota</taxon>
        <taxon>Viridiplantae</taxon>
        <taxon>Streptophyta</taxon>
        <taxon>Embryophyta</taxon>
        <taxon>Tracheophyta</taxon>
        <taxon>Spermatophyta</taxon>
        <taxon>Magnoliopsida</taxon>
        <taxon>Liliopsida</taxon>
        <taxon>Zingiberales</taxon>
        <taxon>Zingiberaceae</taxon>
        <taxon>Zingiber</taxon>
    </lineage>
</organism>
<evidence type="ECO:0000313" key="1">
    <source>
        <dbReference type="EMBL" id="KAG6484207.1"/>
    </source>
</evidence>
<dbReference type="Proteomes" id="UP000734854">
    <property type="component" value="Unassembled WGS sequence"/>
</dbReference>
<keyword evidence="2" id="KW-1185">Reference proteome</keyword>
<evidence type="ECO:0000313" key="2">
    <source>
        <dbReference type="Proteomes" id="UP000734854"/>
    </source>
</evidence>
<dbReference type="AlphaFoldDB" id="A0A8J5FBH5"/>
<name>A0A8J5FBH5_ZINOF</name>
<dbReference type="EMBL" id="JACMSC010000016">
    <property type="protein sequence ID" value="KAG6484207.1"/>
    <property type="molecule type" value="Genomic_DNA"/>
</dbReference>
<protein>
    <submittedName>
        <fullName evidence="1">Uncharacterized protein</fullName>
    </submittedName>
</protein>
<comment type="caution">
    <text evidence="1">The sequence shown here is derived from an EMBL/GenBank/DDBJ whole genome shotgun (WGS) entry which is preliminary data.</text>
</comment>
<proteinExistence type="predicted"/>
<dbReference type="InterPro" id="IPR040344">
    <property type="entry name" value="At3g17950-like"/>
</dbReference>
<reference evidence="1 2" key="1">
    <citation type="submission" date="2020-08" db="EMBL/GenBank/DDBJ databases">
        <title>Plant Genome Project.</title>
        <authorList>
            <person name="Zhang R.-G."/>
        </authorList>
    </citation>
    <scope>NUCLEOTIDE SEQUENCE [LARGE SCALE GENOMIC DNA]</scope>
    <source>
        <tissue evidence="1">Rhizome</tissue>
    </source>
</reference>
<dbReference type="PANTHER" id="PTHR33544:SF14">
    <property type="entry name" value="PROTEIN, PUTATIVE-RELATED"/>
    <property type="match status" value="1"/>
</dbReference>
<gene>
    <name evidence="1" type="ORF">ZIOFF_061002</name>
</gene>